<dbReference type="AlphaFoldDB" id="A0AA88GSL9"/>
<reference evidence="2 3" key="1">
    <citation type="journal article" date="2018" name="BMC Genomics">
        <title>The genome of Naegleria lovaniensis, the basis for a comparative approach to unravel pathogenicity factors of the human pathogenic amoeba N. fowleri.</title>
        <authorList>
            <person name="Liechti N."/>
            <person name="Schurch N."/>
            <person name="Bruggmann R."/>
            <person name="Wittwer M."/>
        </authorList>
    </citation>
    <scope>NUCLEOTIDE SEQUENCE [LARGE SCALE GENOMIC DNA]</scope>
    <source>
        <strain evidence="2 3">ATCC 30569</strain>
    </source>
</reference>
<evidence type="ECO:0000313" key="3">
    <source>
        <dbReference type="Proteomes" id="UP000816034"/>
    </source>
</evidence>
<keyword evidence="3" id="KW-1185">Reference proteome</keyword>
<protein>
    <submittedName>
        <fullName evidence="2">Uncharacterized protein</fullName>
    </submittedName>
</protein>
<dbReference type="Proteomes" id="UP000816034">
    <property type="component" value="Unassembled WGS sequence"/>
</dbReference>
<comment type="caution">
    <text evidence="2">The sequence shown here is derived from an EMBL/GenBank/DDBJ whole genome shotgun (WGS) entry which is preliminary data.</text>
</comment>
<gene>
    <name evidence="2" type="ORF">C9374_004379</name>
</gene>
<evidence type="ECO:0000313" key="2">
    <source>
        <dbReference type="EMBL" id="KAG2383708.1"/>
    </source>
</evidence>
<accession>A0AA88GSL9</accession>
<organism evidence="2 3">
    <name type="scientific">Naegleria lovaniensis</name>
    <name type="common">Amoeba</name>
    <dbReference type="NCBI Taxonomy" id="51637"/>
    <lineage>
        <taxon>Eukaryota</taxon>
        <taxon>Discoba</taxon>
        <taxon>Heterolobosea</taxon>
        <taxon>Tetramitia</taxon>
        <taxon>Eutetramitia</taxon>
        <taxon>Vahlkampfiidae</taxon>
        <taxon>Naegleria</taxon>
    </lineage>
</organism>
<feature type="compositionally biased region" description="Basic and acidic residues" evidence="1">
    <location>
        <begin position="57"/>
        <end position="67"/>
    </location>
</feature>
<evidence type="ECO:0000256" key="1">
    <source>
        <dbReference type="SAM" id="MobiDB-lite"/>
    </source>
</evidence>
<dbReference type="RefSeq" id="XP_044549387.1">
    <property type="nucleotide sequence ID" value="XM_044694011.1"/>
</dbReference>
<feature type="region of interest" description="Disordered" evidence="1">
    <location>
        <begin position="48"/>
        <end position="76"/>
    </location>
</feature>
<feature type="region of interest" description="Disordered" evidence="1">
    <location>
        <begin position="1"/>
        <end position="24"/>
    </location>
</feature>
<sequence>MMTTMNPRSASSSHRTPKELECIHHDEDDLTSNCSDLALSDNEQNKAISLPRTIQRQHQDMNKDGKSTQDSQGSLTSGISTAMHLSAISKEATTQFVPEKEHELFFNSAQQLEDALSGDEYLAQVSIQSEKLSLQDEDLHAQLELGSLFVANDHNSSNYQMETIDTTKNEIINNSHTLCDATENASVSCSYEETTSAEYSSVNTECEEPHKQCLKTEQKIEPTLVDEVEQQSIENVAAFSHQTQEYALSPQPQYVNISTNLQLENILLTLMWQPFPNENWKP</sequence>
<dbReference type="EMBL" id="PYSW02000020">
    <property type="protein sequence ID" value="KAG2383708.1"/>
    <property type="molecule type" value="Genomic_DNA"/>
</dbReference>
<proteinExistence type="predicted"/>
<feature type="compositionally biased region" description="Polar residues" evidence="1">
    <location>
        <begin position="1"/>
        <end position="14"/>
    </location>
</feature>
<name>A0AA88GSL9_NAELO</name>
<dbReference type="GeneID" id="68096834"/>